<evidence type="ECO:0000256" key="5">
    <source>
        <dbReference type="SAM" id="Phobius"/>
    </source>
</evidence>
<keyword evidence="8" id="KW-1185">Reference proteome</keyword>
<gene>
    <name evidence="7" type="ORF">D9V37_13560</name>
</gene>
<dbReference type="InterPro" id="IPR052165">
    <property type="entry name" value="Membrane_assoc_protease"/>
</dbReference>
<accession>A0A3L8P2G8</accession>
<reference evidence="7 8" key="1">
    <citation type="submission" date="2018-10" db="EMBL/GenBank/DDBJ databases">
        <title>Marmoricola sp. 4Q3S-7 whole genome shotgun sequence.</title>
        <authorList>
            <person name="Li F."/>
        </authorList>
    </citation>
    <scope>NUCLEOTIDE SEQUENCE [LARGE SCALE GENOMIC DNA]</scope>
    <source>
        <strain evidence="7 8">4Q3S-7</strain>
    </source>
</reference>
<feature type="domain" description="NfeD-like C-terminal" evidence="6">
    <location>
        <begin position="88"/>
        <end position="147"/>
    </location>
</feature>
<dbReference type="OrthoDB" id="9792945at2"/>
<comment type="caution">
    <text evidence="7">The sequence shown here is derived from an EMBL/GenBank/DDBJ whole genome shotgun (WGS) entry which is preliminary data.</text>
</comment>
<feature type="transmembrane region" description="Helical" evidence="5">
    <location>
        <begin position="12"/>
        <end position="36"/>
    </location>
</feature>
<dbReference type="Pfam" id="PF01957">
    <property type="entry name" value="NfeD"/>
    <property type="match status" value="1"/>
</dbReference>
<evidence type="ECO:0000313" key="8">
    <source>
        <dbReference type="Proteomes" id="UP000281708"/>
    </source>
</evidence>
<proteinExistence type="predicted"/>
<organism evidence="7 8">
    <name type="scientific">Nocardioides mangrovicus</name>
    <dbReference type="NCBI Taxonomy" id="2478913"/>
    <lineage>
        <taxon>Bacteria</taxon>
        <taxon>Bacillati</taxon>
        <taxon>Actinomycetota</taxon>
        <taxon>Actinomycetes</taxon>
        <taxon>Propionibacteriales</taxon>
        <taxon>Nocardioidaceae</taxon>
        <taxon>Nocardioides</taxon>
    </lineage>
</organism>
<evidence type="ECO:0000256" key="4">
    <source>
        <dbReference type="ARBA" id="ARBA00023136"/>
    </source>
</evidence>
<name>A0A3L8P2G8_9ACTN</name>
<evidence type="ECO:0000256" key="1">
    <source>
        <dbReference type="ARBA" id="ARBA00004141"/>
    </source>
</evidence>
<dbReference type="PANTHER" id="PTHR33507">
    <property type="entry name" value="INNER MEMBRANE PROTEIN YBBJ"/>
    <property type="match status" value="1"/>
</dbReference>
<evidence type="ECO:0000256" key="3">
    <source>
        <dbReference type="ARBA" id="ARBA00022989"/>
    </source>
</evidence>
<dbReference type="PANTHER" id="PTHR33507:SF3">
    <property type="entry name" value="INNER MEMBRANE PROTEIN YBBJ"/>
    <property type="match status" value="1"/>
</dbReference>
<dbReference type="InterPro" id="IPR002810">
    <property type="entry name" value="NfeD-like_C"/>
</dbReference>
<protein>
    <submittedName>
        <fullName evidence="7">NfeD family protein</fullName>
    </submittedName>
</protein>
<dbReference type="SUPFAM" id="SSF141322">
    <property type="entry name" value="NfeD domain-like"/>
    <property type="match status" value="1"/>
</dbReference>
<sequence length="148" mass="15630">MDWIRDHAWETWLVAAVLLGVAEMVSLDLIFAMLAVGCVVGMVAALVGLPALLAVVLAGGSAVGLLAFLRPNLVRALHAGPELRTGPAALIGQPVKVLSALTSGESGRVKIGGDEWTARCYDELDEIEPGERAEVVEIRGATAYVRRM</sequence>
<dbReference type="InterPro" id="IPR012340">
    <property type="entry name" value="NA-bd_OB-fold"/>
</dbReference>
<evidence type="ECO:0000259" key="6">
    <source>
        <dbReference type="Pfam" id="PF01957"/>
    </source>
</evidence>
<evidence type="ECO:0000256" key="2">
    <source>
        <dbReference type="ARBA" id="ARBA00022692"/>
    </source>
</evidence>
<dbReference type="EMBL" id="RDBE01000008">
    <property type="protein sequence ID" value="RLV48749.1"/>
    <property type="molecule type" value="Genomic_DNA"/>
</dbReference>
<dbReference type="Proteomes" id="UP000281708">
    <property type="component" value="Unassembled WGS sequence"/>
</dbReference>
<keyword evidence="4 5" id="KW-0472">Membrane</keyword>
<keyword evidence="3 5" id="KW-1133">Transmembrane helix</keyword>
<dbReference type="RefSeq" id="WP_121806710.1">
    <property type="nucleotide sequence ID" value="NZ_RDBE01000008.1"/>
</dbReference>
<keyword evidence="2 5" id="KW-0812">Transmembrane</keyword>
<comment type="subcellular location">
    <subcellularLocation>
        <location evidence="1">Membrane</location>
        <topology evidence="1">Multi-pass membrane protein</topology>
    </subcellularLocation>
</comment>
<evidence type="ECO:0000313" key="7">
    <source>
        <dbReference type="EMBL" id="RLV48749.1"/>
    </source>
</evidence>
<dbReference type="AlphaFoldDB" id="A0A3L8P2G8"/>
<dbReference type="Gene3D" id="2.40.50.140">
    <property type="entry name" value="Nucleic acid-binding proteins"/>
    <property type="match status" value="1"/>
</dbReference>
<dbReference type="GO" id="GO:0005886">
    <property type="term" value="C:plasma membrane"/>
    <property type="evidence" value="ECO:0007669"/>
    <property type="project" value="TreeGrafter"/>
</dbReference>
<feature type="transmembrane region" description="Helical" evidence="5">
    <location>
        <begin position="42"/>
        <end position="69"/>
    </location>
</feature>